<dbReference type="Gene3D" id="2.40.128.20">
    <property type="match status" value="1"/>
</dbReference>
<keyword evidence="6" id="KW-0873">Pyrrolidone carboxylic acid</keyword>
<evidence type="ECO:0000256" key="6">
    <source>
        <dbReference type="ARBA" id="ARBA00023283"/>
    </source>
</evidence>
<keyword evidence="5" id="KW-0325">Glycoprotein</keyword>
<dbReference type="GO" id="GO:0042246">
    <property type="term" value="P:tissue regeneration"/>
    <property type="evidence" value="ECO:0007669"/>
    <property type="project" value="InterPro"/>
</dbReference>
<dbReference type="Pfam" id="PF08212">
    <property type="entry name" value="Lipocalin_2"/>
    <property type="match status" value="1"/>
</dbReference>
<accession>A0AAW2HHQ0</accession>
<dbReference type="GO" id="GO:0006629">
    <property type="term" value="P:lipid metabolic process"/>
    <property type="evidence" value="ECO:0007669"/>
    <property type="project" value="TreeGrafter"/>
</dbReference>
<dbReference type="GO" id="GO:0005737">
    <property type="term" value="C:cytoplasm"/>
    <property type="evidence" value="ECO:0007669"/>
    <property type="project" value="TreeGrafter"/>
</dbReference>
<dbReference type="PRINTS" id="PR01219">
    <property type="entry name" value="APOLIPOPROTD"/>
</dbReference>
<proteinExistence type="inferred from homology"/>
<evidence type="ECO:0000259" key="8">
    <source>
        <dbReference type="Pfam" id="PF08212"/>
    </source>
</evidence>
<comment type="similarity">
    <text evidence="1 7">Belongs to the calycin superfamily. Lipocalin family.</text>
</comment>
<dbReference type="PROSITE" id="PS00213">
    <property type="entry name" value="LIPOCALIN"/>
    <property type="match status" value="1"/>
</dbReference>
<evidence type="ECO:0000313" key="9">
    <source>
        <dbReference type="EMBL" id="KAL0269340.1"/>
    </source>
</evidence>
<keyword evidence="3 7" id="KW-0732">Signal</keyword>
<feature type="domain" description="Lipocalin/cytosolic fatty-acid binding" evidence="8">
    <location>
        <begin position="37"/>
        <end position="190"/>
    </location>
</feature>
<name>A0AAW2HHQ0_9NEOP</name>
<feature type="signal peptide" evidence="7">
    <location>
        <begin position="1"/>
        <end position="19"/>
    </location>
</feature>
<feature type="chain" id="PRO_5043115617" description="Apolipoprotein D" evidence="7">
    <location>
        <begin position="20"/>
        <end position="198"/>
    </location>
</feature>
<dbReference type="GO" id="GO:0008289">
    <property type="term" value="F:lipid binding"/>
    <property type="evidence" value="ECO:0007669"/>
    <property type="project" value="UniProtKB-KW"/>
</dbReference>
<evidence type="ECO:0000256" key="1">
    <source>
        <dbReference type="ARBA" id="ARBA00006889"/>
    </source>
</evidence>
<organism evidence="9">
    <name type="scientific">Menopon gallinae</name>
    <name type="common">poultry shaft louse</name>
    <dbReference type="NCBI Taxonomy" id="328185"/>
    <lineage>
        <taxon>Eukaryota</taxon>
        <taxon>Metazoa</taxon>
        <taxon>Ecdysozoa</taxon>
        <taxon>Arthropoda</taxon>
        <taxon>Hexapoda</taxon>
        <taxon>Insecta</taxon>
        <taxon>Pterygota</taxon>
        <taxon>Neoptera</taxon>
        <taxon>Paraneoptera</taxon>
        <taxon>Psocodea</taxon>
        <taxon>Troctomorpha</taxon>
        <taxon>Phthiraptera</taxon>
        <taxon>Amblycera</taxon>
        <taxon>Menoponidae</taxon>
        <taxon>Menopon</taxon>
    </lineage>
</organism>
<protein>
    <recommendedName>
        <fullName evidence="2">Apolipoprotein D</fullName>
    </recommendedName>
</protein>
<evidence type="ECO:0000256" key="3">
    <source>
        <dbReference type="ARBA" id="ARBA00022729"/>
    </source>
</evidence>
<dbReference type="PIRSF" id="PIRSF036893">
    <property type="entry name" value="Lipocalin_ApoD"/>
    <property type="match status" value="1"/>
</dbReference>
<reference evidence="9" key="1">
    <citation type="journal article" date="2024" name="Gigascience">
        <title>Chromosome-level genome of the poultry shaft louse Menopon gallinae provides insight into the host-switching and adaptive evolution of parasitic lice.</title>
        <authorList>
            <person name="Xu Y."/>
            <person name="Ma L."/>
            <person name="Liu S."/>
            <person name="Liang Y."/>
            <person name="Liu Q."/>
            <person name="He Z."/>
            <person name="Tian L."/>
            <person name="Duan Y."/>
            <person name="Cai W."/>
            <person name="Li H."/>
            <person name="Song F."/>
        </authorList>
    </citation>
    <scope>NUCLEOTIDE SEQUENCE</scope>
    <source>
        <strain evidence="9">Cailab_2023a</strain>
    </source>
</reference>
<dbReference type="PANTHER" id="PTHR10612:SF41">
    <property type="entry name" value="GLIAL LAZARILLO, ISOFORM A"/>
    <property type="match status" value="1"/>
</dbReference>
<dbReference type="EMBL" id="JARGDH010000004">
    <property type="protein sequence ID" value="KAL0269340.1"/>
    <property type="molecule type" value="Genomic_DNA"/>
</dbReference>
<evidence type="ECO:0000256" key="7">
    <source>
        <dbReference type="PIRNR" id="PIRNR036893"/>
    </source>
</evidence>
<evidence type="ECO:0000256" key="2">
    <source>
        <dbReference type="ARBA" id="ARBA00019890"/>
    </source>
</evidence>
<evidence type="ECO:0000256" key="4">
    <source>
        <dbReference type="ARBA" id="ARBA00023121"/>
    </source>
</evidence>
<dbReference type="AlphaFoldDB" id="A0AAW2HHQ0"/>
<keyword evidence="4" id="KW-0446">Lipid-binding</keyword>
<gene>
    <name evidence="9" type="ORF">PYX00_007110</name>
</gene>
<evidence type="ECO:0000256" key="5">
    <source>
        <dbReference type="ARBA" id="ARBA00023180"/>
    </source>
</evidence>
<dbReference type="InterPro" id="IPR002969">
    <property type="entry name" value="ApolipopD"/>
</dbReference>
<dbReference type="SUPFAM" id="SSF50814">
    <property type="entry name" value="Lipocalins"/>
    <property type="match status" value="1"/>
</dbReference>
<dbReference type="GO" id="GO:0006869">
    <property type="term" value="P:lipid transport"/>
    <property type="evidence" value="ECO:0007669"/>
    <property type="project" value="InterPro"/>
</dbReference>
<dbReference type="GO" id="GO:0000302">
    <property type="term" value="P:response to reactive oxygen species"/>
    <property type="evidence" value="ECO:0007669"/>
    <property type="project" value="TreeGrafter"/>
</dbReference>
<dbReference type="GO" id="GO:0007420">
    <property type="term" value="P:brain development"/>
    <property type="evidence" value="ECO:0007669"/>
    <property type="project" value="InterPro"/>
</dbReference>
<sequence>MEYFSIYVLCIVVVGFASAQTPSFGKCPEVPSAKNVRVDRFLGKWYEIERSFYIYEVPTACTTIDLKRKDNTTKELEVTVKTFNRWIRRPFTRHGKATPKGDGTAVLDYKVNTRLPDLLARFLPGVGRYTVLATDHDTYAVIYSCSDMRFFHANLIWVLGRKEEIPVWARAEAYDKLSAAGFDSDQLTLTKRKNCPNF</sequence>
<dbReference type="InterPro" id="IPR022271">
    <property type="entry name" value="Lipocalin_ApoD"/>
</dbReference>
<dbReference type="PANTHER" id="PTHR10612">
    <property type="entry name" value="APOLIPOPROTEIN D"/>
    <property type="match status" value="1"/>
</dbReference>
<comment type="caution">
    <text evidence="9">The sequence shown here is derived from an EMBL/GenBank/DDBJ whole genome shotgun (WGS) entry which is preliminary data.</text>
</comment>
<dbReference type="InterPro" id="IPR000566">
    <property type="entry name" value="Lipocln_cytosolic_FA-bd_dom"/>
</dbReference>
<dbReference type="InterPro" id="IPR022272">
    <property type="entry name" value="Lipocalin_CS"/>
</dbReference>
<dbReference type="InterPro" id="IPR012674">
    <property type="entry name" value="Calycin"/>
</dbReference>